<feature type="domain" description="DUF306" evidence="1">
    <location>
        <begin position="17"/>
        <end position="125"/>
    </location>
</feature>
<keyword evidence="3" id="KW-1185">Reference proteome</keyword>
<sequence>MSCSSVQKKSNDSFDTAITGKYWKLKSLEGKEVKMNKNQEREIFITLKTQNNRVTGFAGCNSVSGEFTLEEGNRIKFSKLVSTRMFCPNTDEPAFLKVLNLADNYTVKDDVLSLNVGRRAPLAIFEAVYFN</sequence>
<organism evidence="2 3">
    <name type="scientific">Polaribacter butkevichii</name>
    <dbReference type="NCBI Taxonomy" id="218490"/>
    <lineage>
        <taxon>Bacteria</taxon>
        <taxon>Pseudomonadati</taxon>
        <taxon>Bacteroidota</taxon>
        <taxon>Flavobacteriia</taxon>
        <taxon>Flavobacteriales</taxon>
        <taxon>Flavobacteriaceae</taxon>
    </lineage>
</organism>
<dbReference type="AlphaFoldDB" id="A0A2P6C7T2"/>
<evidence type="ECO:0000313" key="3">
    <source>
        <dbReference type="Proteomes" id="UP000247345"/>
    </source>
</evidence>
<dbReference type="EMBL" id="MSCK01000002">
    <property type="protein sequence ID" value="PQJ68981.1"/>
    <property type="molecule type" value="Genomic_DNA"/>
</dbReference>
<dbReference type="PANTHER" id="PTHR35535">
    <property type="entry name" value="HEAT SHOCK PROTEIN HSLJ"/>
    <property type="match status" value="1"/>
</dbReference>
<protein>
    <recommendedName>
        <fullName evidence="1">DUF306 domain-containing protein</fullName>
    </recommendedName>
</protein>
<dbReference type="InterPro" id="IPR038670">
    <property type="entry name" value="HslJ-like_sf"/>
</dbReference>
<dbReference type="Proteomes" id="UP000247345">
    <property type="component" value="Unassembled WGS sequence"/>
</dbReference>
<accession>A0A2P6C7T2</accession>
<dbReference type="PANTHER" id="PTHR35535:SF1">
    <property type="entry name" value="HEAT SHOCK PROTEIN HSLJ"/>
    <property type="match status" value="1"/>
</dbReference>
<dbReference type="InterPro" id="IPR053147">
    <property type="entry name" value="Hsp_HslJ-like"/>
</dbReference>
<evidence type="ECO:0000259" key="1">
    <source>
        <dbReference type="Pfam" id="PF03724"/>
    </source>
</evidence>
<dbReference type="InterPro" id="IPR005184">
    <property type="entry name" value="DUF306_Meta_HslJ"/>
</dbReference>
<dbReference type="Gene3D" id="2.40.128.270">
    <property type="match status" value="1"/>
</dbReference>
<dbReference type="Pfam" id="PF03724">
    <property type="entry name" value="META"/>
    <property type="match status" value="1"/>
</dbReference>
<reference evidence="2 3" key="1">
    <citation type="submission" date="2016-12" db="EMBL/GenBank/DDBJ databases">
        <title>Trade-off between light-utilization and light-protection in marine flavobacteria.</title>
        <authorList>
            <person name="Kumagai Y."/>
            <person name="Yoshizawa S."/>
            <person name="Kogure K."/>
            <person name="Iwasaki W."/>
        </authorList>
    </citation>
    <scope>NUCLEOTIDE SEQUENCE [LARGE SCALE GENOMIC DNA]</scope>
    <source>
        <strain evidence="2 3">KCTC 12100</strain>
    </source>
</reference>
<evidence type="ECO:0000313" key="2">
    <source>
        <dbReference type="EMBL" id="PQJ68981.1"/>
    </source>
</evidence>
<name>A0A2P6C7T2_9FLAO</name>
<proteinExistence type="predicted"/>
<comment type="caution">
    <text evidence="2">The sequence shown here is derived from an EMBL/GenBank/DDBJ whole genome shotgun (WGS) entry which is preliminary data.</text>
</comment>
<gene>
    <name evidence="2" type="ORF">BTO14_13140</name>
</gene>